<evidence type="ECO:0000256" key="6">
    <source>
        <dbReference type="ARBA" id="ARBA00022692"/>
    </source>
</evidence>
<dbReference type="Gene3D" id="3.90.550.10">
    <property type="entry name" value="Spore Coat Polysaccharide Biosynthesis Protein SpsA, Chain A"/>
    <property type="match status" value="1"/>
</dbReference>
<evidence type="ECO:0000256" key="12">
    <source>
        <dbReference type="ARBA" id="ARBA00023180"/>
    </source>
</evidence>
<comment type="pathway">
    <text evidence="2">Protein modification; protein glycosylation.</text>
</comment>
<dbReference type="SUPFAM" id="SSF53448">
    <property type="entry name" value="Nucleotide-diphospho-sugar transferases"/>
    <property type="match status" value="1"/>
</dbReference>
<dbReference type="GO" id="GO:0015012">
    <property type="term" value="P:heparan sulfate proteoglycan biosynthetic process"/>
    <property type="evidence" value="ECO:0007669"/>
    <property type="project" value="UniProtKB-ARBA"/>
</dbReference>
<proteinExistence type="inferred from homology"/>
<comment type="similarity">
    <text evidence="3">Belongs to the glycosyltransferase 47 family.</text>
</comment>
<keyword evidence="5" id="KW-0808">Transferase</keyword>
<sequence length="757" mass="86970">MQFKKRLVTLSVMSGSLALLTYLIYVHGFQEAGAKESNAHKRSTMRLEMPEGRHMGGGVGGNGPPGSNQRSFLLDDLAGVFAQDAHPNVRNRSQWETAQDWRKCHMETCFDFDRCKNGFKVYLYPRVVPVSAPYAKILSVIERSRYLTANPHEACVFIPSIDTLDQDVLSKDYVPDVGTKLQALPYWNGGRNHIMFNQYSGTWPDYGEELKFIEQGILVKSSMSIDWIRYGFDVSMPLFAKNHPQSGGEMGYLHNASNSIPSIRQYLLAFKGKRYLNGVGSDTRNVLYHIHNANDIVLLTTCKHGKGWEKLADERCYIDNEEYDKFDYQKLLYNSTFCLVPRGRRLGSFRFLESLQATCIPVMLSNSYELPFSEVIDWNKIAIWGDERLLFQVPPMVRSIPQSKILALRQQNQLVWETYFRSVDNIINTVLEIVKNRVARHLVRPTYHWNSVPGAHVVLPEWSDIPNNFPFYYKTFGETPGSHFTAVIYATSAVTASSPLFRVLKVVAKSQYCQKIIVLWNCDVAPPPPSKWPTDLGVPVRVKTRDVHSLNSRFLPFKEIETDAVFNFDEDVLLTTDEVDFAFGVWLEFADRIVGYPARTHYWDEALAKWIYSSRWTNQFSMILPSAAIYHKYYNYLYHNFLNPLVMSKVDETNNCEDILMNFVVAHATRLPPIKLTQRKAHKPPDQGTPPSAVAATKAVETNQLRFQQRQECLESFVEAFGYMPLIHSSMRMDTMLYKDPVSNMRKKYRQIESVNT</sequence>
<dbReference type="PANTHER" id="PTHR48261">
    <property type="entry name" value="ACETYLGLUCOSAMINYLTRANSFERASE"/>
    <property type="match status" value="1"/>
</dbReference>
<evidence type="ECO:0000256" key="5">
    <source>
        <dbReference type="ARBA" id="ARBA00022679"/>
    </source>
</evidence>
<feature type="domain" description="Glycosyl transferase 64" evidence="15">
    <location>
        <begin position="484"/>
        <end position="738"/>
    </location>
</feature>
<dbReference type="InterPro" id="IPR040911">
    <property type="entry name" value="Exostosin_GT47"/>
</dbReference>
<evidence type="ECO:0000256" key="13">
    <source>
        <dbReference type="SAM" id="Phobius"/>
    </source>
</evidence>
<evidence type="ECO:0000256" key="11">
    <source>
        <dbReference type="ARBA" id="ARBA00023157"/>
    </source>
</evidence>
<dbReference type="InterPro" id="IPR015338">
    <property type="entry name" value="GT64_dom"/>
</dbReference>
<keyword evidence="4" id="KW-0328">Glycosyltransferase</keyword>
<evidence type="ECO:0000256" key="7">
    <source>
        <dbReference type="ARBA" id="ARBA00022824"/>
    </source>
</evidence>
<dbReference type="InterPro" id="IPR029044">
    <property type="entry name" value="Nucleotide-diphossugar_trans"/>
</dbReference>
<evidence type="ECO:0000313" key="17">
    <source>
        <dbReference type="Proteomes" id="UP000271974"/>
    </source>
</evidence>
<keyword evidence="7" id="KW-0256">Endoplasmic reticulum</keyword>
<reference evidence="16 17" key="1">
    <citation type="submission" date="2019-01" db="EMBL/GenBank/DDBJ databases">
        <title>A draft genome assembly of the solar-powered sea slug Elysia chlorotica.</title>
        <authorList>
            <person name="Cai H."/>
            <person name="Li Q."/>
            <person name="Fang X."/>
            <person name="Li J."/>
            <person name="Curtis N.E."/>
            <person name="Altenburger A."/>
            <person name="Shibata T."/>
            <person name="Feng M."/>
            <person name="Maeda T."/>
            <person name="Schwartz J.A."/>
            <person name="Shigenobu S."/>
            <person name="Lundholm N."/>
            <person name="Nishiyama T."/>
            <person name="Yang H."/>
            <person name="Hasebe M."/>
            <person name="Li S."/>
            <person name="Pierce S.K."/>
            <person name="Wang J."/>
        </authorList>
    </citation>
    <scope>NUCLEOTIDE SEQUENCE [LARGE SCALE GENOMIC DNA]</scope>
    <source>
        <strain evidence="16">EC2010</strain>
        <tissue evidence="16">Whole organism of an adult</tissue>
    </source>
</reference>
<evidence type="ECO:0000256" key="9">
    <source>
        <dbReference type="ARBA" id="ARBA00022989"/>
    </source>
</evidence>
<dbReference type="GO" id="GO:0016757">
    <property type="term" value="F:glycosyltransferase activity"/>
    <property type="evidence" value="ECO:0007669"/>
    <property type="project" value="UniProtKB-KW"/>
</dbReference>
<protein>
    <recommendedName>
        <fullName evidence="18">Exostosin GT47 domain-containing protein</fullName>
    </recommendedName>
</protein>
<comment type="subcellular location">
    <subcellularLocation>
        <location evidence="1">Endoplasmic reticulum membrane</location>
        <topology evidence="1">Single-pass type II membrane protein</topology>
    </subcellularLocation>
</comment>
<evidence type="ECO:0000259" key="15">
    <source>
        <dbReference type="Pfam" id="PF09258"/>
    </source>
</evidence>
<evidence type="ECO:0000313" key="16">
    <source>
        <dbReference type="EMBL" id="RUS70612.1"/>
    </source>
</evidence>
<evidence type="ECO:0000256" key="4">
    <source>
        <dbReference type="ARBA" id="ARBA00022676"/>
    </source>
</evidence>
<dbReference type="Pfam" id="PF09258">
    <property type="entry name" value="Glyco_transf_64"/>
    <property type="match status" value="1"/>
</dbReference>
<evidence type="ECO:0000256" key="1">
    <source>
        <dbReference type="ARBA" id="ARBA00004648"/>
    </source>
</evidence>
<dbReference type="AlphaFoldDB" id="A0A3S1AX67"/>
<feature type="transmembrane region" description="Helical" evidence="13">
    <location>
        <begin position="7"/>
        <end position="25"/>
    </location>
</feature>
<dbReference type="Pfam" id="PF03016">
    <property type="entry name" value="Exostosin_GT47"/>
    <property type="match status" value="1"/>
</dbReference>
<evidence type="ECO:0000256" key="10">
    <source>
        <dbReference type="ARBA" id="ARBA00023136"/>
    </source>
</evidence>
<organism evidence="16 17">
    <name type="scientific">Elysia chlorotica</name>
    <name type="common">Eastern emerald elysia</name>
    <name type="synonym">Sea slug</name>
    <dbReference type="NCBI Taxonomy" id="188477"/>
    <lineage>
        <taxon>Eukaryota</taxon>
        <taxon>Metazoa</taxon>
        <taxon>Spiralia</taxon>
        <taxon>Lophotrochozoa</taxon>
        <taxon>Mollusca</taxon>
        <taxon>Gastropoda</taxon>
        <taxon>Heterobranchia</taxon>
        <taxon>Euthyneura</taxon>
        <taxon>Panpulmonata</taxon>
        <taxon>Sacoglossa</taxon>
        <taxon>Placobranchoidea</taxon>
        <taxon>Plakobranchidae</taxon>
        <taxon>Elysia</taxon>
    </lineage>
</organism>
<evidence type="ECO:0000256" key="3">
    <source>
        <dbReference type="ARBA" id="ARBA00010271"/>
    </source>
</evidence>
<accession>A0A3S1AX67</accession>
<keyword evidence="8" id="KW-0735">Signal-anchor</keyword>
<keyword evidence="6 13" id="KW-0812">Transmembrane</keyword>
<dbReference type="GO" id="GO:0005789">
    <property type="term" value="C:endoplasmic reticulum membrane"/>
    <property type="evidence" value="ECO:0007669"/>
    <property type="project" value="UniProtKB-SubCell"/>
</dbReference>
<dbReference type="STRING" id="188477.A0A3S1AX67"/>
<keyword evidence="11" id="KW-1015">Disulfide bond</keyword>
<dbReference type="OrthoDB" id="5954868at2759"/>
<dbReference type="Proteomes" id="UP000271974">
    <property type="component" value="Unassembled WGS sequence"/>
</dbReference>
<evidence type="ECO:0008006" key="18">
    <source>
        <dbReference type="Google" id="ProtNLM"/>
    </source>
</evidence>
<evidence type="ECO:0000256" key="8">
    <source>
        <dbReference type="ARBA" id="ARBA00022968"/>
    </source>
</evidence>
<keyword evidence="12" id="KW-0325">Glycoprotein</keyword>
<keyword evidence="10 13" id="KW-0472">Membrane</keyword>
<evidence type="ECO:0000256" key="2">
    <source>
        <dbReference type="ARBA" id="ARBA00004922"/>
    </source>
</evidence>
<comment type="caution">
    <text evidence="16">The sequence shown here is derived from an EMBL/GenBank/DDBJ whole genome shotgun (WGS) entry which is preliminary data.</text>
</comment>
<dbReference type="InterPro" id="IPR004263">
    <property type="entry name" value="Exostosin"/>
</dbReference>
<evidence type="ECO:0000259" key="14">
    <source>
        <dbReference type="Pfam" id="PF03016"/>
    </source>
</evidence>
<gene>
    <name evidence="16" type="ORF">EGW08_021625</name>
</gene>
<keyword evidence="9 13" id="KW-1133">Transmembrane helix</keyword>
<dbReference type="PANTHER" id="PTHR48261:SF3">
    <property type="entry name" value="EXOSTOSIN GLYCOSYLTRANSFERASE 1"/>
    <property type="match status" value="1"/>
</dbReference>
<name>A0A3S1AX67_ELYCH</name>
<keyword evidence="17" id="KW-1185">Reference proteome</keyword>
<dbReference type="UniPathway" id="UPA00378"/>
<feature type="domain" description="Exostosin GT47" evidence="14">
    <location>
        <begin position="117"/>
        <end position="398"/>
    </location>
</feature>
<dbReference type="EMBL" id="RQTK01001369">
    <property type="protein sequence ID" value="RUS70612.1"/>
    <property type="molecule type" value="Genomic_DNA"/>
</dbReference>